<evidence type="ECO:0000259" key="6">
    <source>
        <dbReference type="Pfam" id="PF07669"/>
    </source>
</evidence>
<dbReference type="EMBL" id="RFAQ01000109">
    <property type="protein sequence ID" value="RMC93040.1"/>
    <property type="molecule type" value="Genomic_DNA"/>
</dbReference>
<dbReference type="RefSeq" id="WP_122060106.1">
    <property type="nucleotide sequence ID" value="NZ_RFAQ01000109.1"/>
</dbReference>
<dbReference type="PANTHER" id="PTHR33841">
    <property type="entry name" value="DNA METHYLTRANSFERASE YEEA-RELATED"/>
    <property type="match status" value="1"/>
</dbReference>
<dbReference type="SUPFAM" id="SSF53335">
    <property type="entry name" value="S-adenosyl-L-methionine-dependent methyltransferases"/>
    <property type="match status" value="1"/>
</dbReference>
<dbReference type="EC" id="2.1.1.72" evidence="1"/>
<dbReference type="PANTHER" id="PTHR33841:SF1">
    <property type="entry name" value="DNA METHYLTRANSFERASE A"/>
    <property type="match status" value="1"/>
</dbReference>
<dbReference type="GO" id="GO:0032259">
    <property type="term" value="P:methylation"/>
    <property type="evidence" value="ECO:0007669"/>
    <property type="project" value="UniProtKB-KW"/>
</dbReference>
<sequence>MDKTAIKNFAVEARNMLRDSAISQAGLYGITDDGCAEPIQTGNGFEVYKTIAGTDNRIFGDTIKKRASLVKAIDEKGFDNVIEEVAYTWFNRLIAIRFMEVNDYLPTRVRVLSSETSDKKEPDIVTQSLDIDLTMSQEELVEVQKAKDENRYDDAFGLLFIKQCNELNAILPGLFEKTDDYMELLLKLSYTNDGVVRMLVDTVPEENFDVEKEGQVEIIGWLYQYYNTELKDETFALLKKNVKITRERIPAATQLFTPDWIVRYMVENSLGRLWIEHLRANDPSLDEKELAEEFGWKYYLPEAKQEDSVNAKLAEIRTSYKDMTPMDIKCIDPCMGSGHILVYMFDVLMDIYRSAGYSERDAVFYILENNIRGLDIDQRAYQLSYFALMMKGREYNRRFFAGREVEQGGRSWRKYSSPNVRAIKESNVLPSNLVNQINENFAGVFNDNELKCIQYVTDLFKDAKEYGSIINVDSYCNPEREDRQYASVAFKLYSFINGDSEYFRNHDMNLMHHMIIQEYFPLLDELIQQANVMCEKYDVVTTNPPYMGSSGMENKLGTFIKNNYPKYKSDLFAVFIKKVLILTKTDGYYSLITQHAWMFLSSYEILRNELLLQKIENLVHLGSRAFDEIGGEVVQTVAFCSKKHDNIGSKTSFVRLVDYCGEKEKKDEYLRKDNIYNINSDCFSQIPGSPISYWIDKKFYDIYKNSQIYSNYFYSFQGMITGNNNYYLRFWYEIDINKALLQCTNPNEIMDKEAWVPYNKGGKFRKWYGNNDYLLRWEKEGKELTRARTENKDYYFRKGVTWSFLTTGNFSCRYFDNGFLWDVSGTSIFTNSNIPTEVLCANMNSKVQNYILHICNPTLNYQVENILALPYIEGKEDKIKVLAEKCIKISKEDWDSFETSWDFKKHVLI</sequence>
<protein>
    <recommendedName>
        <fullName evidence="1">site-specific DNA-methyltransferase (adenine-specific)</fullName>
        <ecNumber evidence="1">2.1.1.72</ecNumber>
    </recommendedName>
</protein>
<dbReference type="AlphaFoldDB" id="A0A3M0S641"/>
<keyword evidence="2 7" id="KW-0489">Methyltransferase</keyword>
<dbReference type="InterPro" id="IPR029063">
    <property type="entry name" value="SAM-dependent_MTases_sf"/>
</dbReference>
<dbReference type="Gene3D" id="3.40.50.150">
    <property type="entry name" value="Vaccinia Virus protein VP39"/>
    <property type="match status" value="1"/>
</dbReference>
<feature type="domain" description="Type II methyltransferase M.TaqI-like" evidence="6">
    <location>
        <begin position="369"/>
        <end position="623"/>
    </location>
</feature>
<evidence type="ECO:0000256" key="1">
    <source>
        <dbReference type="ARBA" id="ARBA00011900"/>
    </source>
</evidence>
<dbReference type="NCBIfam" id="NF033452">
    <property type="entry name" value="BREX_1_MTaseX"/>
    <property type="match status" value="1"/>
</dbReference>
<dbReference type="GO" id="GO:0006304">
    <property type="term" value="P:DNA modification"/>
    <property type="evidence" value="ECO:0007669"/>
    <property type="project" value="InterPro"/>
</dbReference>
<keyword evidence="3 7" id="KW-0808">Transferase</keyword>
<dbReference type="Pfam" id="PF07669">
    <property type="entry name" value="Eco57I"/>
    <property type="match status" value="1"/>
</dbReference>
<dbReference type="InterPro" id="IPR050953">
    <property type="entry name" value="N4_N6_ade-DNA_methylase"/>
</dbReference>
<organism evidence="7 8">
    <name type="scientific">Clostridium autoethanogenum</name>
    <dbReference type="NCBI Taxonomy" id="84023"/>
    <lineage>
        <taxon>Bacteria</taxon>
        <taxon>Bacillati</taxon>
        <taxon>Bacillota</taxon>
        <taxon>Clostridia</taxon>
        <taxon>Eubacteriales</taxon>
        <taxon>Clostridiaceae</taxon>
        <taxon>Clostridium</taxon>
    </lineage>
</organism>
<evidence type="ECO:0000256" key="3">
    <source>
        <dbReference type="ARBA" id="ARBA00022679"/>
    </source>
</evidence>
<dbReference type="InterPro" id="IPR047939">
    <property type="entry name" value="BREX_1_PglX"/>
</dbReference>
<dbReference type="InterPro" id="IPR011639">
    <property type="entry name" value="MethylTrfase_TaqI-like_dom"/>
</dbReference>
<evidence type="ECO:0000256" key="4">
    <source>
        <dbReference type="ARBA" id="ARBA00022691"/>
    </source>
</evidence>
<proteinExistence type="predicted"/>
<dbReference type="Proteomes" id="UP000277999">
    <property type="component" value="Unassembled WGS sequence"/>
</dbReference>
<evidence type="ECO:0000256" key="5">
    <source>
        <dbReference type="ARBA" id="ARBA00047942"/>
    </source>
</evidence>
<accession>A0A3M0S641</accession>
<evidence type="ECO:0000313" key="8">
    <source>
        <dbReference type="Proteomes" id="UP000277999"/>
    </source>
</evidence>
<keyword evidence="4" id="KW-0949">S-adenosyl-L-methionine</keyword>
<evidence type="ECO:0000313" key="7">
    <source>
        <dbReference type="EMBL" id="RMC93040.1"/>
    </source>
</evidence>
<comment type="caution">
    <text evidence="7">The sequence shown here is derived from an EMBL/GenBank/DDBJ whole genome shotgun (WGS) entry which is preliminary data.</text>
</comment>
<dbReference type="GO" id="GO:0009007">
    <property type="term" value="F:site-specific DNA-methyltransferase (adenine-specific) activity"/>
    <property type="evidence" value="ECO:0007669"/>
    <property type="project" value="UniProtKB-EC"/>
</dbReference>
<reference evidence="7 8" key="1">
    <citation type="submission" date="2018-10" db="EMBL/GenBank/DDBJ databases">
        <title>Genome-centric metagenomics revealed C2 chemical producing, CO utilizing Clostridium with novel acetogenic gene cluster.</title>
        <authorList>
            <person name="Kang H."/>
            <person name="Park B."/>
            <person name="Choi I.G."/>
            <person name="Chang I.S."/>
        </authorList>
    </citation>
    <scope>NUCLEOTIDE SEQUENCE [LARGE SCALE GENOMIC DNA]</scope>
    <source>
        <strain evidence="7 8">H21-9</strain>
    </source>
</reference>
<evidence type="ECO:0000256" key="2">
    <source>
        <dbReference type="ARBA" id="ARBA00022603"/>
    </source>
</evidence>
<name>A0A3M0S641_9CLOT</name>
<comment type="catalytic activity">
    <reaction evidence="5">
        <text>a 2'-deoxyadenosine in DNA + S-adenosyl-L-methionine = an N(6)-methyl-2'-deoxyadenosine in DNA + S-adenosyl-L-homocysteine + H(+)</text>
        <dbReference type="Rhea" id="RHEA:15197"/>
        <dbReference type="Rhea" id="RHEA-COMP:12418"/>
        <dbReference type="Rhea" id="RHEA-COMP:12419"/>
        <dbReference type="ChEBI" id="CHEBI:15378"/>
        <dbReference type="ChEBI" id="CHEBI:57856"/>
        <dbReference type="ChEBI" id="CHEBI:59789"/>
        <dbReference type="ChEBI" id="CHEBI:90615"/>
        <dbReference type="ChEBI" id="CHEBI:90616"/>
        <dbReference type="EC" id="2.1.1.72"/>
    </reaction>
</comment>
<gene>
    <name evidence="7" type="primary">pglX</name>
    <name evidence="7" type="ORF">D9O40_18350</name>
</gene>